<dbReference type="PRINTS" id="PR00267">
    <property type="entry name" value="INTFRNREGFCT"/>
</dbReference>
<dbReference type="PANTHER" id="PTHR11949:SF53">
    <property type="entry name" value="IRF TRYPTOPHAN PENTAD REPEAT DOMAIN-CONTAINING PROTEIN"/>
    <property type="match status" value="1"/>
</dbReference>
<dbReference type="SMART" id="SM00348">
    <property type="entry name" value="IRF"/>
    <property type="match status" value="1"/>
</dbReference>
<dbReference type="PROSITE" id="PS51507">
    <property type="entry name" value="IRF_2"/>
    <property type="match status" value="1"/>
</dbReference>
<name>A0ABM0GM81_SACKO</name>
<dbReference type="SMART" id="SM01243">
    <property type="entry name" value="IRF-3"/>
    <property type="match status" value="1"/>
</dbReference>
<feature type="compositionally biased region" description="Low complexity" evidence="1">
    <location>
        <begin position="203"/>
        <end position="219"/>
    </location>
</feature>
<feature type="domain" description="IRF tryptophan pentad repeat" evidence="2">
    <location>
        <begin position="15"/>
        <end position="123"/>
    </location>
</feature>
<sequence>MLSEITTASTNPSGRQRMRPWLIDQISSGNYRGLAWLNEEKTMFKIPWKHAGKQDYDKEEDPKIFKAWSLHTGKYREGVDDPDPAMWKTRLRTALNKLPDIQEVQEKTQLDIPEPYRVYRLLPKKQTLRDAKATVKQECSYIPGHNPALSLPMTNRSTSTEGYFNLVISPTSTSSTTLSLPQALEDLDGIIQSDLGAASDSPTATTRSMSWSTSSPDSTQNFDCWEESIDDNNNSPSSITANFGTPQRNAFKRQLCDSNYDYGMMMATPIKKVKLESHYSHFSSPDSDGNDCDDRSLYTMNNCNRMIGHHDPPVHYMQVKISYRAVTACEYRVVAPGGFLLTNSGNSDTPNQNTLIDNIVFPDCTKWSTSPKQTQLTSTLLGHVEGGILVESCDGDVYATRNCRTVFFWNTSAPSEEPRRLPRNERVKLFDYGQFKKEINMHLQNGGPKPSLPHIFFGVGQRWDLLCPLRNNLISVTVTPLKALEERMILNASSLGVMMPVPQHQSPEHDVQTMDDFELMPDSSGSNDLNSFEMVVAKALQTCNA</sequence>
<gene>
    <name evidence="4" type="primary">LOC100378859</name>
</gene>
<dbReference type="Proteomes" id="UP000694865">
    <property type="component" value="Unplaced"/>
</dbReference>
<dbReference type="GeneID" id="100378859"/>
<dbReference type="InterPro" id="IPR036390">
    <property type="entry name" value="WH_DNA-bd_sf"/>
</dbReference>
<keyword evidence="3" id="KW-1185">Reference proteome</keyword>
<evidence type="ECO:0000313" key="4">
    <source>
        <dbReference type="RefSeq" id="XP_002733019.1"/>
    </source>
</evidence>
<dbReference type="InterPro" id="IPR017855">
    <property type="entry name" value="SMAD-like_dom_sf"/>
</dbReference>
<dbReference type="PANTHER" id="PTHR11949">
    <property type="entry name" value="INTERFERON REGULATORY FACTOR"/>
    <property type="match status" value="1"/>
</dbReference>
<organism evidence="3 4">
    <name type="scientific">Saccoglossus kowalevskii</name>
    <name type="common">Acorn worm</name>
    <dbReference type="NCBI Taxonomy" id="10224"/>
    <lineage>
        <taxon>Eukaryota</taxon>
        <taxon>Metazoa</taxon>
        <taxon>Hemichordata</taxon>
        <taxon>Enteropneusta</taxon>
        <taxon>Harrimaniidae</taxon>
        <taxon>Saccoglossus</taxon>
    </lineage>
</organism>
<evidence type="ECO:0000313" key="3">
    <source>
        <dbReference type="Proteomes" id="UP000694865"/>
    </source>
</evidence>
<protein>
    <submittedName>
        <fullName evidence="4">Uncharacterized protein LOC100378859</fullName>
    </submittedName>
</protein>
<proteinExistence type="predicted"/>
<dbReference type="InterPro" id="IPR001346">
    <property type="entry name" value="Interferon_reg_fact_DNA-bd_dom"/>
</dbReference>
<dbReference type="CDD" id="cd00103">
    <property type="entry name" value="IRF"/>
    <property type="match status" value="1"/>
</dbReference>
<dbReference type="RefSeq" id="XP_002733019.1">
    <property type="nucleotide sequence ID" value="XM_002732973.2"/>
</dbReference>
<reference evidence="4" key="1">
    <citation type="submission" date="2025-08" db="UniProtKB">
        <authorList>
            <consortium name="RefSeq"/>
        </authorList>
    </citation>
    <scope>IDENTIFICATION</scope>
    <source>
        <tissue evidence="4">Testes</tissue>
    </source>
</reference>
<dbReference type="Gene3D" id="1.10.10.10">
    <property type="entry name" value="Winged helix-like DNA-binding domain superfamily/Winged helix DNA-binding domain"/>
    <property type="match status" value="1"/>
</dbReference>
<dbReference type="SUPFAM" id="SSF49879">
    <property type="entry name" value="SMAD/FHA domain"/>
    <property type="match status" value="1"/>
</dbReference>
<dbReference type="SUPFAM" id="SSF46785">
    <property type="entry name" value="Winged helix' DNA-binding domain"/>
    <property type="match status" value="1"/>
</dbReference>
<evidence type="ECO:0000259" key="2">
    <source>
        <dbReference type="PROSITE" id="PS51507"/>
    </source>
</evidence>
<dbReference type="InterPro" id="IPR036388">
    <property type="entry name" value="WH-like_DNA-bd_sf"/>
</dbReference>
<dbReference type="InterPro" id="IPR019471">
    <property type="entry name" value="Interferon_reg_factor-3"/>
</dbReference>
<accession>A0ABM0GM81</accession>
<dbReference type="Pfam" id="PF00605">
    <property type="entry name" value="IRF"/>
    <property type="match status" value="1"/>
</dbReference>
<dbReference type="Gene3D" id="2.60.200.10">
    <property type="match status" value="1"/>
</dbReference>
<feature type="region of interest" description="Disordered" evidence="1">
    <location>
        <begin position="196"/>
        <end position="219"/>
    </location>
</feature>
<dbReference type="InterPro" id="IPR008984">
    <property type="entry name" value="SMAD_FHA_dom_sf"/>
</dbReference>
<evidence type="ECO:0000256" key="1">
    <source>
        <dbReference type="SAM" id="MobiDB-lite"/>
    </source>
</evidence>
<dbReference type="Pfam" id="PF10401">
    <property type="entry name" value="IRF-3"/>
    <property type="match status" value="1"/>
</dbReference>